<evidence type="ECO:0000313" key="4">
    <source>
        <dbReference type="Proteomes" id="UP000095751"/>
    </source>
</evidence>
<feature type="transmembrane region" description="Helical" evidence="2">
    <location>
        <begin position="80"/>
        <end position="105"/>
    </location>
</feature>
<dbReference type="KEGG" id="fcy:FRACYDRAFT_256995"/>
<feature type="transmembrane region" description="Helical" evidence="2">
    <location>
        <begin position="53"/>
        <end position="73"/>
    </location>
</feature>
<dbReference type="Proteomes" id="UP000095751">
    <property type="component" value="Unassembled WGS sequence"/>
</dbReference>
<keyword evidence="2" id="KW-0812">Transmembrane</keyword>
<keyword evidence="2" id="KW-0472">Membrane</keyword>
<dbReference type="InParanoid" id="A0A1E7EJC8"/>
<dbReference type="AlphaFoldDB" id="A0A1E7EJC8"/>
<feature type="region of interest" description="Disordered" evidence="1">
    <location>
        <begin position="193"/>
        <end position="213"/>
    </location>
</feature>
<gene>
    <name evidence="3" type="ORF">FRACYDRAFT_256995</name>
</gene>
<sequence length="315" mass="34815">MDMDSTNSHNINSSSSSSMNASIISHRQGHYNHNTINNSNNNIEEVTVEEDRYWFSSSSSFASFSCLSLLLLVSRLIKRYFVVIGRAGSSSLFSLLALICGLLTLSNVQHSFRTIIETETRVMVNSMNGNGNIATVAQQGRLFNRTNNNITTAPPTPPILPKTKIFYPTILSTNSNDSSPVNAATAAATTIATTTETTRRDESPPPLPSPSSHISLHRIYTPTYMARIHAILHHHHPTTSTSTSMAICPIDTPLGKGLQPTFIVKRLLLDGSKWQRTLLIGDNTNAIKCRSILQSNLFRNIEQHLQLLLHESINY</sequence>
<reference evidence="3 4" key="1">
    <citation type="submission" date="2016-09" db="EMBL/GenBank/DDBJ databases">
        <title>Extensive genetic diversity and differential bi-allelic expression allows diatom success in the polar Southern Ocean.</title>
        <authorList>
            <consortium name="DOE Joint Genome Institute"/>
            <person name="Mock T."/>
            <person name="Otillar R.P."/>
            <person name="Strauss J."/>
            <person name="Dupont C."/>
            <person name="Frickenhaus S."/>
            <person name="Maumus F."/>
            <person name="Mcmullan M."/>
            <person name="Sanges R."/>
            <person name="Schmutz J."/>
            <person name="Toseland A."/>
            <person name="Valas R."/>
            <person name="Veluchamy A."/>
            <person name="Ward B.J."/>
            <person name="Allen A."/>
            <person name="Barry K."/>
            <person name="Falciatore A."/>
            <person name="Ferrante M."/>
            <person name="Fortunato A.E."/>
            <person name="Gloeckner G."/>
            <person name="Gruber A."/>
            <person name="Hipkin R."/>
            <person name="Janech M."/>
            <person name="Kroth P."/>
            <person name="Leese F."/>
            <person name="Lindquist E."/>
            <person name="Lyon B.R."/>
            <person name="Martin J."/>
            <person name="Mayer C."/>
            <person name="Parker M."/>
            <person name="Quesneville H."/>
            <person name="Raymond J."/>
            <person name="Uhlig C."/>
            <person name="Valentin K.U."/>
            <person name="Worden A.Z."/>
            <person name="Armbrust E.V."/>
            <person name="Bowler C."/>
            <person name="Green B."/>
            <person name="Moulton V."/>
            <person name="Van Oosterhout C."/>
            <person name="Grigoriev I."/>
        </authorList>
    </citation>
    <scope>NUCLEOTIDE SEQUENCE [LARGE SCALE GENOMIC DNA]</scope>
    <source>
        <strain evidence="3 4">CCMP1102</strain>
    </source>
</reference>
<organism evidence="3 4">
    <name type="scientific">Fragilariopsis cylindrus CCMP1102</name>
    <dbReference type="NCBI Taxonomy" id="635003"/>
    <lineage>
        <taxon>Eukaryota</taxon>
        <taxon>Sar</taxon>
        <taxon>Stramenopiles</taxon>
        <taxon>Ochrophyta</taxon>
        <taxon>Bacillariophyta</taxon>
        <taxon>Bacillariophyceae</taxon>
        <taxon>Bacillariophycidae</taxon>
        <taxon>Bacillariales</taxon>
        <taxon>Bacillariaceae</taxon>
        <taxon>Fragilariopsis</taxon>
    </lineage>
</organism>
<proteinExistence type="predicted"/>
<dbReference type="EMBL" id="KV784436">
    <property type="protein sequence ID" value="OEU06001.1"/>
    <property type="molecule type" value="Genomic_DNA"/>
</dbReference>
<name>A0A1E7EJC8_9STRA</name>
<evidence type="ECO:0000313" key="3">
    <source>
        <dbReference type="EMBL" id="OEU06001.1"/>
    </source>
</evidence>
<keyword evidence="4" id="KW-1185">Reference proteome</keyword>
<accession>A0A1E7EJC8</accession>
<keyword evidence="2" id="KW-1133">Transmembrane helix</keyword>
<evidence type="ECO:0000256" key="1">
    <source>
        <dbReference type="SAM" id="MobiDB-lite"/>
    </source>
</evidence>
<protein>
    <submittedName>
        <fullName evidence="3">Uncharacterized protein</fullName>
    </submittedName>
</protein>
<evidence type="ECO:0000256" key="2">
    <source>
        <dbReference type="SAM" id="Phobius"/>
    </source>
</evidence>